<proteinExistence type="predicted"/>
<keyword evidence="3" id="KW-0677">Repeat</keyword>
<comment type="subcellular location">
    <subcellularLocation>
        <location evidence="1">Nucleus</location>
    </subcellularLocation>
</comment>
<dbReference type="Pfam" id="PF13912">
    <property type="entry name" value="zf-C2H2_6"/>
    <property type="match status" value="2"/>
</dbReference>
<evidence type="ECO:0000256" key="2">
    <source>
        <dbReference type="ARBA" id="ARBA00022723"/>
    </source>
</evidence>
<sequence length="282" mass="30890">MDRFVGSDNREQVVKGKRTKRRQRLSAAHLEAAMTTTTLSCGGIDDNSLILSSLSSMVDMGESGTSEHQEEDMANCLILLAQGKVPRQVEDEKGGQEVYTSDPKWRSNGCVQSYKCKTCGRMFTSFQALGGHRSSHMKKPKSRGQEKLVKSSPREDRDNDTGQLLGHSGTKMYAGHDKVNTKMRKCSICGLQFKSGQALGGHMRRHRALSGGTPHVSITSLEIALHADQKRRGNILPLDLNLPAPEHDVGLYSSQIHHLSPATSQQTSPMLSAAATLVECLY</sequence>
<dbReference type="PROSITE" id="PS50157">
    <property type="entry name" value="ZINC_FINGER_C2H2_2"/>
    <property type="match status" value="2"/>
</dbReference>
<dbReference type="KEGG" id="rarg:115744496"/>
<keyword evidence="4 9" id="KW-0863">Zinc-finger</keyword>
<feature type="domain" description="C2H2-type" evidence="11">
    <location>
        <begin position="184"/>
        <end position="206"/>
    </location>
</feature>
<accession>A0A8B8PMH3</accession>
<keyword evidence="5" id="KW-0862">Zinc</keyword>
<name>A0A8B8PMH3_9MYRT</name>
<dbReference type="Gene3D" id="3.30.160.60">
    <property type="entry name" value="Classic Zinc Finger"/>
    <property type="match status" value="1"/>
</dbReference>
<organism evidence="12 13">
    <name type="scientific">Rhodamnia argentea</name>
    <dbReference type="NCBI Taxonomy" id="178133"/>
    <lineage>
        <taxon>Eukaryota</taxon>
        <taxon>Viridiplantae</taxon>
        <taxon>Streptophyta</taxon>
        <taxon>Embryophyta</taxon>
        <taxon>Tracheophyta</taxon>
        <taxon>Spermatophyta</taxon>
        <taxon>Magnoliopsida</taxon>
        <taxon>eudicotyledons</taxon>
        <taxon>Gunneridae</taxon>
        <taxon>Pentapetalae</taxon>
        <taxon>rosids</taxon>
        <taxon>malvids</taxon>
        <taxon>Myrtales</taxon>
        <taxon>Myrtaceae</taxon>
        <taxon>Myrtoideae</taxon>
        <taxon>Myrteae</taxon>
        <taxon>Australasian group</taxon>
        <taxon>Rhodamnia</taxon>
    </lineage>
</organism>
<gene>
    <name evidence="13" type="primary">LOC115744496</name>
</gene>
<dbReference type="InterPro" id="IPR036236">
    <property type="entry name" value="Znf_C2H2_sf"/>
</dbReference>
<evidence type="ECO:0000313" key="12">
    <source>
        <dbReference type="Proteomes" id="UP000827889"/>
    </source>
</evidence>
<feature type="region of interest" description="Disordered" evidence="10">
    <location>
        <begin position="130"/>
        <end position="173"/>
    </location>
</feature>
<keyword evidence="12" id="KW-1185">Reference proteome</keyword>
<evidence type="ECO:0000256" key="4">
    <source>
        <dbReference type="ARBA" id="ARBA00022771"/>
    </source>
</evidence>
<dbReference type="PANTHER" id="PTHR26374">
    <property type="entry name" value="ZINC FINGER PROTEIN ZAT5"/>
    <property type="match status" value="1"/>
</dbReference>
<dbReference type="GO" id="GO:0005634">
    <property type="term" value="C:nucleus"/>
    <property type="evidence" value="ECO:0007669"/>
    <property type="project" value="UniProtKB-SubCell"/>
</dbReference>
<evidence type="ECO:0000256" key="1">
    <source>
        <dbReference type="ARBA" id="ARBA00004123"/>
    </source>
</evidence>
<evidence type="ECO:0000256" key="10">
    <source>
        <dbReference type="SAM" id="MobiDB-lite"/>
    </source>
</evidence>
<dbReference type="SUPFAM" id="SSF57667">
    <property type="entry name" value="beta-beta-alpha zinc fingers"/>
    <property type="match status" value="1"/>
</dbReference>
<dbReference type="PANTHER" id="PTHR26374:SF456">
    <property type="entry name" value="ZINC FINGER PROTEIN ZAT5-LIKE"/>
    <property type="match status" value="1"/>
</dbReference>
<keyword evidence="7" id="KW-0804">Transcription</keyword>
<reference evidence="13" key="1">
    <citation type="submission" date="2025-08" db="UniProtKB">
        <authorList>
            <consortium name="RefSeq"/>
        </authorList>
    </citation>
    <scope>IDENTIFICATION</scope>
    <source>
        <tissue evidence="13">Leaf</tissue>
    </source>
</reference>
<feature type="compositionally biased region" description="Basic residues" evidence="10">
    <location>
        <begin position="133"/>
        <end position="142"/>
    </location>
</feature>
<keyword evidence="6" id="KW-0805">Transcription regulation</keyword>
<evidence type="ECO:0000259" key="11">
    <source>
        <dbReference type="PROSITE" id="PS50157"/>
    </source>
</evidence>
<dbReference type="AlphaFoldDB" id="A0A8B8PMH3"/>
<evidence type="ECO:0000256" key="3">
    <source>
        <dbReference type="ARBA" id="ARBA00022737"/>
    </source>
</evidence>
<dbReference type="InterPro" id="IPR013087">
    <property type="entry name" value="Znf_C2H2_type"/>
</dbReference>
<dbReference type="GO" id="GO:0008270">
    <property type="term" value="F:zinc ion binding"/>
    <property type="evidence" value="ECO:0007669"/>
    <property type="project" value="UniProtKB-KW"/>
</dbReference>
<dbReference type="Proteomes" id="UP000827889">
    <property type="component" value="Chromosome 4"/>
</dbReference>
<dbReference type="SMART" id="SM00355">
    <property type="entry name" value="ZnF_C2H2"/>
    <property type="match status" value="2"/>
</dbReference>
<evidence type="ECO:0000256" key="5">
    <source>
        <dbReference type="ARBA" id="ARBA00022833"/>
    </source>
</evidence>
<feature type="compositionally biased region" description="Basic and acidic residues" evidence="10">
    <location>
        <begin position="143"/>
        <end position="160"/>
    </location>
</feature>
<evidence type="ECO:0000313" key="13">
    <source>
        <dbReference type="RefSeq" id="XP_030535572.2"/>
    </source>
</evidence>
<evidence type="ECO:0000256" key="9">
    <source>
        <dbReference type="PROSITE-ProRule" id="PRU00042"/>
    </source>
</evidence>
<dbReference type="GeneID" id="115744496"/>
<protein>
    <submittedName>
        <fullName evidence="13">Zinc finger protein ZAT5-like</fullName>
    </submittedName>
</protein>
<evidence type="ECO:0000256" key="7">
    <source>
        <dbReference type="ARBA" id="ARBA00023163"/>
    </source>
</evidence>
<keyword evidence="2" id="KW-0479">Metal-binding</keyword>
<evidence type="ECO:0000256" key="6">
    <source>
        <dbReference type="ARBA" id="ARBA00023015"/>
    </source>
</evidence>
<keyword evidence="8" id="KW-0539">Nucleus</keyword>
<dbReference type="RefSeq" id="XP_030535572.2">
    <property type="nucleotide sequence ID" value="XM_030679712.2"/>
</dbReference>
<feature type="domain" description="C2H2-type" evidence="11">
    <location>
        <begin position="114"/>
        <end position="141"/>
    </location>
</feature>
<feature type="compositionally biased region" description="Basic and acidic residues" evidence="10">
    <location>
        <begin position="1"/>
        <end position="14"/>
    </location>
</feature>
<evidence type="ECO:0000256" key="8">
    <source>
        <dbReference type="ARBA" id="ARBA00023242"/>
    </source>
</evidence>
<feature type="region of interest" description="Disordered" evidence="10">
    <location>
        <begin position="1"/>
        <end position="21"/>
    </location>
</feature>
<dbReference type="PROSITE" id="PS00028">
    <property type="entry name" value="ZINC_FINGER_C2H2_1"/>
    <property type="match status" value="2"/>
</dbReference>